<dbReference type="InterPro" id="IPR002142">
    <property type="entry name" value="Peptidase_S49"/>
</dbReference>
<dbReference type="Pfam" id="PF01343">
    <property type="entry name" value="Peptidase_S49"/>
    <property type="match status" value="1"/>
</dbReference>
<dbReference type="Pfam" id="PF08496">
    <property type="entry name" value="Peptidase_S49_N"/>
    <property type="match status" value="1"/>
</dbReference>
<keyword evidence="8 10" id="KW-1133">Transmembrane helix</keyword>
<dbReference type="CDD" id="cd07023">
    <property type="entry name" value="S49_Sppa_N_C"/>
    <property type="match status" value="1"/>
</dbReference>
<dbReference type="Proteomes" id="UP000294338">
    <property type="component" value="Chromosome 1"/>
</dbReference>
<evidence type="ECO:0000256" key="8">
    <source>
        <dbReference type="ARBA" id="ARBA00022989"/>
    </source>
</evidence>
<evidence type="ECO:0000256" key="6">
    <source>
        <dbReference type="ARBA" id="ARBA00022801"/>
    </source>
</evidence>
<evidence type="ECO:0000256" key="4">
    <source>
        <dbReference type="ARBA" id="ARBA00022670"/>
    </source>
</evidence>
<dbReference type="GO" id="GO:0006508">
    <property type="term" value="P:proteolysis"/>
    <property type="evidence" value="ECO:0007669"/>
    <property type="project" value="UniProtKB-KW"/>
</dbReference>
<feature type="domain" description="Peptidase S49 N-terminal proteobacteria" evidence="12">
    <location>
        <begin position="3"/>
        <end position="158"/>
    </location>
</feature>
<dbReference type="SUPFAM" id="SSF52096">
    <property type="entry name" value="ClpP/crotonase"/>
    <property type="match status" value="1"/>
</dbReference>
<dbReference type="EMBL" id="LR217705">
    <property type="protein sequence ID" value="VFP80421.1"/>
    <property type="molecule type" value="Genomic_DNA"/>
</dbReference>
<sequence>MDLLSFYGLFLAKIITVVITLIILLVMIPNLTKRGNTRAGKLILTRLDTYYLEIQNRINLEKMMPLEKKLWKKEYKKKEKKKQKELKQKNKAGHAANKKKPTLYILDFIGSINAKEVSSLRQEISAIISVIETGDEVLLRLESPGGVVHGYGLAASQLQRLRQKSIPLTISVDKIATSGGYMMACVANHIIAAPFALIGSIGVVAQIPNFHRLLKRNKIDMELHTAGEHKRTLTLFGENSKEGREKFCDNLNQTHLLFKQFVHQMRPQLNIDIVSTGEHWYGSQALEKGLVDRITTSDDWIMDKISEYNILNLCYIQQKGILDRFNHSIYHSMTQILEKFLRR</sequence>
<evidence type="ECO:0000313" key="13">
    <source>
        <dbReference type="EMBL" id="VFP80421.1"/>
    </source>
</evidence>
<dbReference type="AlphaFoldDB" id="A0A451D440"/>
<keyword evidence="9 10" id="KW-0472">Membrane</keyword>
<organism evidence="13 14">
    <name type="scientific">Candidatus Erwinia haradaeae</name>
    <dbReference type="NCBI Taxonomy" id="1922217"/>
    <lineage>
        <taxon>Bacteria</taxon>
        <taxon>Pseudomonadati</taxon>
        <taxon>Pseudomonadota</taxon>
        <taxon>Gammaproteobacteria</taxon>
        <taxon>Enterobacterales</taxon>
        <taxon>Erwiniaceae</taxon>
        <taxon>Erwinia</taxon>
    </lineage>
</organism>
<dbReference type="GO" id="GO:0005886">
    <property type="term" value="C:plasma membrane"/>
    <property type="evidence" value="ECO:0007669"/>
    <property type="project" value="UniProtKB-SubCell"/>
</dbReference>
<evidence type="ECO:0000259" key="11">
    <source>
        <dbReference type="Pfam" id="PF01343"/>
    </source>
</evidence>
<keyword evidence="7" id="KW-0720">Serine protease</keyword>
<dbReference type="Gene3D" id="3.90.226.10">
    <property type="entry name" value="2-enoyl-CoA Hydratase, Chain A, domain 1"/>
    <property type="match status" value="1"/>
</dbReference>
<evidence type="ECO:0000256" key="5">
    <source>
        <dbReference type="ARBA" id="ARBA00022692"/>
    </source>
</evidence>
<keyword evidence="6 13" id="KW-0378">Hydrolase</keyword>
<evidence type="ECO:0000256" key="1">
    <source>
        <dbReference type="ARBA" id="ARBA00004236"/>
    </source>
</evidence>
<dbReference type="EC" id="3.4.21.-" evidence="13"/>
<protein>
    <submittedName>
        <fullName evidence="13">Probable protease SohB</fullName>
        <ecNumber evidence="13">3.4.21.-</ecNumber>
    </submittedName>
</protein>
<dbReference type="InterPro" id="IPR013703">
    <property type="entry name" value="Peptidase_S49_N_proteobac"/>
</dbReference>
<gene>
    <name evidence="13" type="primary">sohB</name>
    <name evidence="13" type="ORF">ERCISPPS3390_285</name>
</gene>
<dbReference type="NCBIfam" id="NF008745">
    <property type="entry name" value="PRK11778.1"/>
    <property type="match status" value="1"/>
</dbReference>
<evidence type="ECO:0000256" key="9">
    <source>
        <dbReference type="ARBA" id="ARBA00023136"/>
    </source>
</evidence>
<keyword evidence="5 10" id="KW-0812">Transmembrane</keyword>
<accession>A0A451D440</accession>
<comment type="similarity">
    <text evidence="2">Belongs to the peptidase S49 family.</text>
</comment>
<dbReference type="InterPro" id="IPR047272">
    <property type="entry name" value="S49_SppA_C"/>
</dbReference>
<evidence type="ECO:0000256" key="2">
    <source>
        <dbReference type="ARBA" id="ARBA00008683"/>
    </source>
</evidence>
<evidence type="ECO:0000256" key="10">
    <source>
        <dbReference type="SAM" id="Phobius"/>
    </source>
</evidence>
<keyword evidence="4 13" id="KW-0645">Protease</keyword>
<evidence type="ECO:0000259" key="12">
    <source>
        <dbReference type="Pfam" id="PF08496"/>
    </source>
</evidence>
<evidence type="ECO:0000256" key="7">
    <source>
        <dbReference type="ARBA" id="ARBA00022825"/>
    </source>
</evidence>
<dbReference type="InterPro" id="IPR029045">
    <property type="entry name" value="ClpP/crotonase-like_dom_sf"/>
</dbReference>
<dbReference type="RefSeq" id="WP_197095077.1">
    <property type="nucleotide sequence ID" value="NZ_LR217705.1"/>
</dbReference>
<dbReference type="GO" id="GO:0004252">
    <property type="term" value="F:serine-type endopeptidase activity"/>
    <property type="evidence" value="ECO:0007669"/>
    <property type="project" value="InterPro"/>
</dbReference>
<keyword evidence="3" id="KW-1003">Cell membrane</keyword>
<proteinExistence type="inferred from homology"/>
<name>A0A451D440_9GAMM</name>
<evidence type="ECO:0000256" key="3">
    <source>
        <dbReference type="ARBA" id="ARBA00022475"/>
    </source>
</evidence>
<dbReference type="Gene3D" id="6.20.330.10">
    <property type="match status" value="1"/>
</dbReference>
<reference evidence="13 14" key="1">
    <citation type="submission" date="2019-02" db="EMBL/GenBank/DDBJ databases">
        <authorList>
            <person name="Manzano-Marin A."/>
            <person name="Manzano-Marin A."/>
        </authorList>
    </citation>
    <scope>NUCLEOTIDE SEQUENCE [LARGE SCALE GENOMIC DNA]</scope>
    <source>
        <strain evidence="13 14">ErCisplendens/pseudotsugae</strain>
    </source>
</reference>
<dbReference type="PANTHER" id="PTHR42987:SF4">
    <property type="entry name" value="PROTEASE SOHB-RELATED"/>
    <property type="match status" value="1"/>
</dbReference>
<feature type="domain" description="Peptidase S49" evidence="11">
    <location>
        <begin position="161"/>
        <end position="301"/>
    </location>
</feature>
<comment type="subcellular location">
    <subcellularLocation>
        <location evidence="1">Cell membrane</location>
    </subcellularLocation>
</comment>
<dbReference type="PANTHER" id="PTHR42987">
    <property type="entry name" value="PEPTIDASE S49"/>
    <property type="match status" value="1"/>
</dbReference>
<evidence type="ECO:0000313" key="14">
    <source>
        <dbReference type="Proteomes" id="UP000294338"/>
    </source>
</evidence>
<feature type="transmembrane region" description="Helical" evidence="10">
    <location>
        <begin position="6"/>
        <end position="28"/>
    </location>
</feature>